<proteinExistence type="predicted"/>
<feature type="compositionally biased region" description="Pro residues" evidence="10">
    <location>
        <begin position="168"/>
        <end position="182"/>
    </location>
</feature>
<evidence type="ECO:0000256" key="3">
    <source>
        <dbReference type="ARBA" id="ARBA00022771"/>
    </source>
</evidence>
<feature type="region of interest" description="Disordered" evidence="10">
    <location>
        <begin position="134"/>
        <end position="188"/>
    </location>
</feature>
<feature type="domain" description="ZF-HD dimerization-type" evidence="11">
    <location>
        <begin position="70"/>
        <end position="121"/>
    </location>
</feature>
<organism evidence="12 13">
    <name type="scientific">Morus notabilis</name>
    <dbReference type="NCBI Taxonomy" id="981085"/>
    <lineage>
        <taxon>Eukaryota</taxon>
        <taxon>Viridiplantae</taxon>
        <taxon>Streptophyta</taxon>
        <taxon>Embryophyta</taxon>
        <taxon>Tracheophyta</taxon>
        <taxon>Spermatophyta</taxon>
        <taxon>Magnoliopsida</taxon>
        <taxon>eudicotyledons</taxon>
        <taxon>Gunneridae</taxon>
        <taxon>Pentapetalae</taxon>
        <taxon>rosids</taxon>
        <taxon>fabids</taxon>
        <taxon>Rosales</taxon>
        <taxon>Moraceae</taxon>
        <taxon>Moreae</taxon>
        <taxon>Morus</taxon>
    </lineage>
</organism>
<keyword evidence="13" id="KW-1185">Reference proteome</keyword>
<dbReference type="PANTHER" id="PTHR31948">
    <property type="entry name" value="ZINC-FINGER HOMEODOMAIN PROTEIN 2"/>
    <property type="match status" value="1"/>
</dbReference>
<dbReference type="GO" id="GO:0003700">
    <property type="term" value="F:DNA-binding transcription factor activity"/>
    <property type="evidence" value="ECO:0007669"/>
    <property type="project" value="TreeGrafter"/>
</dbReference>
<reference evidence="13" key="1">
    <citation type="submission" date="2013-01" db="EMBL/GenBank/DDBJ databases">
        <title>Draft Genome Sequence of a Mulberry Tree, Morus notabilis C.K. Schneid.</title>
        <authorList>
            <person name="He N."/>
            <person name="Zhao S."/>
        </authorList>
    </citation>
    <scope>NUCLEOTIDE SEQUENCE</scope>
</reference>
<feature type="region of interest" description="Disordered" evidence="10">
    <location>
        <begin position="326"/>
        <end position="352"/>
    </location>
</feature>
<comment type="subcellular location">
    <subcellularLocation>
        <location evidence="1">Nucleus</location>
    </subcellularLocation>
</comment>
<keyword evidence="4" id="KW-0862">Zinc</keyword>
<feature type="compositionally biased region" description="Pro residues" evidence="10">
    <location>
        <begin position="25"/>
        <end position="41"/>
    </location>
</feature>
<keyword evidence="2" id="KW-0479">Metal-binding</keyword>
<evidence type="ECO:0000256" key="1">
    <source>
        <dbReference type="ARBA" id="ARBA00004123"/>
    </source>
</evidence>
<feature type="region of interest" description="Disordered" evidence="10">
    <location>
        <begin position="1"/>
        <end position="43"/>
    </location>
</feature>
<dbReference type="GO" id="GO:0000976">
    <property type="term" value="F:transcription cis-regulatory region binding"/>
    <property type="evidence" value="ECO:0007669"/>
    <property type="project" value="TreeGrafter"/>
</dbReference>
<keyword evidence="3" id="KW-0863">Zinc-finger</keyword>
<dbReference type="FunFam" id="1.10.10.60:FF:000257">
    <property type="entry name" value="Zinc-finger homeodomain protein 2"/>
    <property type="match status" value="1"/>
</dbReference>
<evidence type="ECO:0000256" key="4">
    <source>
        <dbReference type="ARBA" id="ARBA00022833"/>
    </source>
</evidence>
<evidence type="ECO:0000259" key="11">
    <source>
        <dbReference type="PROSITE" id="PS51523"/>
    </source>
</evidence>
<evidence type="ECO:0000313" key="13">
    <source>
        <dbReference type="Proteomes" id="UP000030645"/>
    </source>
</evidence>
<dbReference type="Pfam" id="PF04770">
    <property type="entry name" value="ZF-HD_dimer"/>
    <property type="match status" value="1"/>
</dbReference>
<keyword evidence="8" id="KW-0804">Transcription</keyword>
<dbReference type="PANTHER" id="PTHR31948:SF153">
    <property type="entry name" value="ZF-HD DIMERIZATION-TYPE DOMAIN-CONTAINING PROTEIN"/>
    <property type="match status" value="1"/>
</dbReference>
<name>W9QW01_9ROSA</name>
<dbReference type="NCBIfam" id="TIGR01566">
    <property type="entry name" value="ZF_HD_prot_N"/>
    <property type="match status" value="1"/>
</dbReference>
<feature type="compositionally biased region" description="Low complexity" evidence="10">
    <location>
        <begin position="1"/>
        <end position="24"/>
    </location>
</feature>
<keyword evidence="5" id="KW-0805">Transcription regulation</keyword>
<evidence type="ECO:0000256" key="9">
    <source>
        <dbReference type="ARBA" id="ARBA00023242"/>
    </source>
</evidence>
<sequence>MDLSSSSPPISPTPTNTSPNTDSQTPPPPPPPPPPQPPLFPQPIKSLSFAAINGSFNRQQPPKIVVSYSYRECLKNHAATIGGHALDGCGEFMPSPSSLLSDPTSLKCAACGCHRNFHRRHPEDLYHPPRHVTTGIHLLPSRPPPPLLLRRNSSPSPSLSPARSSSPGPSPTPSPTPSPHSPPSVSHLPPNYSSSSYFASPPQILLALSSGLSRPSDEQYQNLMNPTAHKMSGAENGNITNVSNARKRFRTKFSQEQKEKMCLFAEKLGWKMQRSEEKVVEEFCNEVGIRKGVLKVWMHNNKHTLGKRSSSSSADRGLLISRNVINNGTNVDDNHHNPHEEDTTDIEKDDEEDHRKANFNFFANGSSSSL</sequence>
<keyword evidence="6" id="KW-0238">DNA-binding</keyword>
<evidence type="ECO:0000313" key="12">
    <source>
        <dbReference type="EMBL" id="EXB20251.1"/>
    </source>
</evidence>
<dbReference type="GO" id="GO:0050793">
    <property type="term" value="P:regulation of developmental process"/>
    <property type="evidence" value="ECO:0007669"/>
    <property type="project" value="TreeGrafter"/>
</dbReference>
<dbReference type="InterPro" id="IPR006456">
    <property type="entry name" value="ZF_HD_homeobox_Cys/His_dimer"/>
</dbReference>
<dbReference type="PROSITE" id="PS51523">
    <property type="entry name" value="ZF_HD_DIMER"/>
    <property type="match status" value="1"/>
</dbReference>
<dbReference type="OrthoDB" id="1929626at2759"/>
<keyword evidence="7" id="KW-0371">Homeobox</keyword>
<dbReference type="KEGG" id="mnt:21385046"/>
<evidence type="ECO:0000256" key="5">
    <source>
        <dbReference type="ARBA" id="ARBA00023015"/>
    </source>
</evidence>
<evidence type="ECO:0000256" key="7">
    <source>
        <dbReference type="ARBA" id="ARBA00023155"/>
    </source>
</evidence>
<protein>
    <recommendedName>
        <fullName evidence="11">ZF-HD dimerization-type domain-containing protein</fullName>
    </recommendedName>
</protein>
<dbReference type="Proteomes" id="UP000030645">
    <property type="component" value="Unassembled WGS sequence"/>
</dbReference>
<dbReference type="SUPFAM" id="SSF46689">
    <property type="entry name" value="Homeodomain-like"/>
    <property type="match status" value="1"/>
</dbReference>
<keyword evidence="9" id="KW-0539">Nucleus</keyword>
<dbReference type="InterPro" id="IPR006455">
    <property type="entry name" value="Homeodomain_ZF_HD"/>
</dbReference>
<dbReference type="AlphaFoldDB" id="W9QW01"/>
<accession>W9QW01</accession>
<dbReference type="GO" id="GO:0005634">
    <property type="term" value="C:nucleus"/>
    <property type="evidence" value="ECO:0007669"/>
    <property type="project" value="UniProtKB-SubCell"/>
</dbReference>
<dbReference type="Gene3D" id="1.10.10.60">
    <property type="entry name" value="Homeodomain-like"/>
    <property type="match status" value="1"/>
</dbReference>
<evidence type="ECO:0000256" key="10">
    <source>
        <dbReference type="SAM" id="MobiDB-lite"/>
    </source>
</evidence>
<dbReference type="EMBL" id="KE343264">
    <property type="protein sequence ID" value="EXB20251.1"/>
    <property type="molecule type" value="Genomic_DNA"/>
</dbReference>
<feature type="compositionally biased region" description="Acidic residues" evidence="10">
    <location>
        <begin position="342"/>
        <end position="352"/>
    </location>
</feature>
<gene>
    <name evidence="12" type="ORF">L484_001444</name>
</gene>
<feature type="compositionally biased region" description="Basic and acidic residues" evidence="10">
    <location>
        <begin position="332"/>
        <end position="341"/>
    </location>
</feature>
<dbReference type="STRING" id="981085.W9QW01"/>
<evidence type="ECO:0000256" key="2">
    <source>
        <dbReference type="ARBA" id="ARBA00022723"/>
    </source>
</evidence>
<evidence type="ECO:0000256" key="6">
    <source>
        <dbReference type="ARBA" id="ARBA00023125"/>
    </source>
</evidence>
<evidence type="ECO:0000256" key="8">
    <source>
        <dbReference type="ARBA" id="ARBA00023163"/>
    </source>
</evidence>
<dbReference type="NCBIfam" id="TIGR01565">
    <property type="entry name" value="homeo_ZF_HD"/>
    <property type="match status" value="1"/>
</dbReference>
<dbReference type="GO" id="GO:0008270">
    <property type="term" value="F:zinc ion binding"/>
    <property type="evidence" value="ECO:0007669"/>
    <property type="project" value="UniProtKB-KW"/>
</dbReference>
<feature type="compositionally biased region" description="Low complexity" evidence="10">
    <location>
        <begin position="148"/>
        <end position="167"/>
    </location>
</feature>
<dbReference type="InterPro" id="IPR009057">
    <property type="entry name" value="Homeodomain-like_sf"/>
</dbReference>